<proteinExistence type="predicted"/>
<name>A0A0A9DYB5_ARUDO</name>
<evidence type="ECO:0000313" key="1">
    <source>
        <dbReference type="EMBL" id="JAD92796.1"/>
    </source>
</evidence>
<organism evidence="1">
    <name type="scientific">Arundo donax</name>
    <name type="common">Giant reed</name>
    <name type="synonym">Donax arundinaceus</name>
    <dbReference type="NCBI Taxonomy" id="35708"/>
    <lineage>
        <taxon>Eukaryota</taxon>
        <taxon>Viridiplantae</taxon>
        <taxon>Streptophyta</taxon>
        <taxon>Embryophyta</taxon>
        <taxon>Tracheophyta</taxon>
        <taxon>Spermatophyta</taxon>
        <taxon>Magnoliopsida</taxon>
        <taxon>Liliopsida</taxon>
        <taxon>Poales</taxon>
        <taxon>Poaceae</taxon>
        <taxon>PACMAD clade</taxon>
        <taxon>Arundinoideae</taxon>
        <taxon>Arundineae</taxon>
        <taxon>Arundo</taxon>
    </lineage>
</organism>
<accession>A0A0A9DYB5</accession>
<reference evidence="1" key="1">
    <citation type="submission" date="2014-09" db="EMBL/GenBank/DDBJ databases">
        <authorList>
            <person name="Magalhaes I.L.F."/>
            <person name="Oliveira U."/>
            <person name="Santos F.R."/>
            <person name="Vidigal T.H.D.A."/>
            <person name="Brescovit A.D."/>
            <person name="Santos A.J."/>
        </authorList>
    </citation>
    <scope>NUCLEOTIDE SEQUENCE</scope>
    <source>
        <tissue evidence="1">Shoot tissue taken approximately 20 cm above the soil surface</tissue>
    </source>
</reference>
<dbReference type="AlphaFoldDB" id="A0A0A9DYB5"/>
<dbReference type="EMBL" id="GBRH01205099">
    <property type="protein sequence ID" value="JAD92796.1"/>
    <property type="molecule type" value="Transcribed_RNA"/>
</dbReference>
<reference evidence="1" key="2">
    <citation type="journal article" date="2015" name="Data Brief">
        <title>Shoot transcriptome of the giant reed, Arundo donax.</title>
        <authorList>
            <person name="Barrero R.A."/>
            <person name="Guerrero F.D."/>
            <person name="Moolhuijzen P."/>
            <person name="Goolsby J.A."/>
            <person name="Tidwell J."/>
            <person name="Bellgard S.E."/>
            <person name="Bellgard M.I."/>
        </authorList>
    </citation>
    <scope>NUCLEOTIDE SEQUENCE</scope>
    <source>
        <tissue evidence="1">Shoot tissue taken approximately 20 cm above the soil surface</tissue>
    </source>
</reference>
<sequence length="59" mass="7082">MFGSKGHKARPNMTSLLTTHEIIFFKLNKESNMFCFRCLFLKIKHQISYYNMRHQQDGN</sequence>
<protein>
    <submittedName>
        <fullName evidence="1">Uncharacterized protein</fullName>
    </submittedName>
</protein>